<name>A0A1F7WWR2_9BACT</name>
<gene>
    <name evidence="2" type="ORF">A2129_01560</name>
</gene>
<dbReference type="AlphaFoldDB" id="A0A1F7WWR2"/>
<organism evidence="2 3">
    <name type="scientific">Candidatus Woesebacteria bacterium GWC1_42_13</name>
    <dbReference type="NCBI Taxonomy" id="1802475"/>
    <lineage>
        <taxon>Bacteria</taxon>
        <taxon>Candidatus Woeseibacteriota</taxon>
    </lineage>
</organism>
<reference evidence="2 3" key="1">
    <citation type="journal article" date="2016" name="Nat. Commun.">
        <title>Thousands of microbial genomes shed light on interconnected biogeochemical processes in an aquifer system.</title>
        <authorList>
            <person name="Anantharaman K."/>
            <person name="Brown C.T."/>
            <person name="Hug L.A."/>
            <person name="Sharon I."/>
            <person name="Castelle C.J."/>
            <person name="Probst A.J."/>
            <person name="Thomas B.C."/>
            <person name="Singh A."/>
            <person name="Wilkins M.J."/>
            <person name="Karaoz U."/>
            <person name="Brodie E.L."/>
            <person name="Williams K.H."/>
            <person name="Hubbard S.S."/>
            <person name="Banfield J.F."/>
        </authorList>
    </citation>
    <scope>NUCLEOTIDE SEQUENCE [LARGE SCALE GENOMIC DNA]</scope>
</reference>
<evidence type="ECO:0000256" key="1">
    <source>
        <dbReference type="SAM" id="Phobius"/>
    </source>
</evidence>
<keyword evidence="1" id="KW-0812">Transmembrane</keyword>
<keyword evidence="1" id="KW-1133">Transmembrane helix</keyword>
<dbReference type="EMBL" id="MGFN01000022">
    <property type="protein sequence ID" value="OGM06608.1"/>
    <property type="molecule type" value="Genomic_DNA"/>
</dbReference>
<comment type="caution">
    <text evidence="2">The sequence shown here is derived from an EMBL/GenBank/DDBJ whole genome shotgun (WGS) entry which is preliminary data.</text>
</comment>
<accession>A0A1F7WWR2</accession>
<feature type="transmembrane region" description="Helical" evidence="1">
    <location>
        <begin position="25"/>
        <end position="50"/>
    </location>
</feature>
<evidence type="ECO:0000313" key="2">
    <source>
        <dbReference type="EMBL" id="OGM06608.1"/>
    </source>
</evidence>
<protein>
    <submittedName>
        <fullName evidence="2">Uncharacterized protein</fullName>
    </submittedName>
</protein>
<keyword evidence="1" id="KW-0472">Membrane</keyword>
<proteinExistence type="predicted"/>
<evidence type="ECO:0000313" key="3">
    <source>
        <dbReference type="Proteomes" id="UP000177737"/>
    </source>
</evidence>
<dbReference type="Proteomes" id="UP000177737">
    <property type="component" value="Unassembled WGS sequence"/>
</dbReference>
<sequence length="60" mass="6605">MLSPERRSTTETITGFSKKLDIGGMIIGLVIDGQFGYSLALFSAFTYVVADEIEKRSKKS</sequence>